<dbReference type="SUPFAM" id="SSF54523">
    <property type="entry name" value="Pili subunits"/>
    <property type="match status" value="1"/>
</dbReference>
<feature type="transmembrane region" description="Helical" evidence="1">
    <location>
        <begin position="12"/>
        <end position="32"/>
    </location>
</feature>
<organism evidence="2 3">
    <name type="scientific">Thioploca ingrica</name>
    <dbReference type="NCBI Taxonomy" id="40754"/>
    <lineage>
        <taxon>Bacteria</taxon>
        <taxon>Pseudomonadati</taxon>
        <taxon>Pseudomonadota</taxon>
        <taxon>Gammaproteobacteria</taxon>
        <taxon>Thiotrichales</taxon>
        <taxon>Thiotrichaceae</taxon>
        <taxon>Thioploca</taxon>
    </lineage>
</organism>
<gene>
    <name evidence="2" type="ORF">THII_3268</name>
</gene>
<dbReference type="OrthoDB" id="5296662at2"/>
<evidence type="ECO:0000313" key="3">
    <source>
        <dbReference type="Proteomes" id="UP000031623"/>
    </source>
</evidence>
<keyword evidence="1" id="KW-0472">Membrane</keyword>
<dbReference type="Proteomes" id="UP000031623">
    <property type="component" value="Chromosome"/>
</dbReference>
<protein>
    <submittedName>
        <fullName evidence="2">Type IV pilus assembly protein PilW</fullName>
    </submittedName>
</protein>
<dbReference type="GO" id="GO:0043683">
    <property type="term" value="P:type IV pilus assembly"/>
    <property type="evidence" value="ECO:0007669"/>
    <property type="project" value="InterPro"/>
</dbReference>
<evidence type="ECO:0000313" key="2">
    <source>
        <dbReference type="EMBL" id="BAP57565.1"/>
    </source>
</evidence>
<dbReference type="AlphaFoldDB" id="A0A090APT3"/>
<dbReference type="STRING" id="40754.THII_3268"/>
<keyword evidence="1" id="KW-0812">Transmembrane</keyword>
<dbReference type="Pfam" id="PF16074">
    <property type="entry name" value="PilW"/>
    <property type="match status" value="1"/>
</dbReference>
<sequence>MTAKSSPGFSLVELMVALVISSILLGGIMTLMSSSKKTYTLQSEFSSLQDNARFLIDELTYKIRMAGYSGCSQDPNQKTNPFAFSQNITSGSPPSDQLVIVSLGEILPLAPAQTTFLGSTTINLRQGFILPPSLSVGSTIQIVDCTIKPTPYTVEGINNNVLALDQKLANFKSRVEVFNGFQEIIYRVQADSSGLVGLYKCQDNNPNGVCDDQKQFTTPFVDGVQSMQVRYGIETSTGQIQFNPNPTTNQGENVVAVRISLLMRTPKKRGIPSTTNKIFHLDPEVTYNPYEHLSNEEGFRHRLFTTTITVRNSTI</sequence>
<dbReference type="InterPro" id="IPR045584">
    <property type="entry name" value="Pilin-like"/>
</dbReference>
<evidence type="ECO:0000256" key="1">
    <source>
        <dbReference type="SAM" id="Phobius"/>
    </source>
</evidence>
<reference evidence="2 3" key="1">
    <citation type="journal article" date="2014" name="ISME J.">
        <title>Ecophysiology of Thioploca ingrica as revealed by the complete genome sequence supplemented with proteomic evidence.</title>
        <authorList>
            <person name="Kojima H."/>
            <person name="Ogura Y."/>
            <person name="Yamamoto N."/>
            <person name="Togashi T."/>
            <person name="Mori H."/>
            <person name="Watanabe T."/>
            <person name="Nemoto F."/>
            <person name="Kurokawa K."/>
            <person name="Hayashi T."/>
            <person name="Fukui M."/>
        </authorList>
    </citation>
    <scope>NUCLEOTIDE SEQUENCE [LARGE SCALE GENOMIC DNA]</scope>
</reference>
<dbReference type="HOGENOM" id="CLU_724949_0_0_6"/>
<accession>A0A090APT3</accession>
<dbReference type="InterPro" id="IPR012902">
    <property type="entry name" value="N_methyl_site"/>
</dbReference>
<dbReference type="KEGG" id="tig:THII_3268"/>
<dbReference type="EMBL" id="AP014633">
    <property type="protein sequence ID" value="BAP57565.1"/>
    <property type="molecule type" value="Genomic_DNA"/>
</dbReference>
<dbReference type="InterPro" id="IPR032092">
    <property type="entry name" value="PilW"/>
</dbReference>
<dbReference type="Pfam" id="PF07963">
    <property type="entry name" value="N_methyl"/>
    <property type="match status" value="1"/>
</dbReference>
<keyword evidence="3" id="KW-1185">Reference proteome</keyword>
<proteinExistence type="predicted"/>
<dbReference type="NCBIfam" id="TIGR02532">
    <property type="entry name" value="IV_pilin_GFxxxE"/>
    <property type="match status" value="1"/>
</dbReference>
<name>A0A090APT3_9GAMM</name>
<keyword evidence="1" id="KW-1133">Transmembrane helix</keyword>